<dbReference type="Proteomes" id="UP000749559">
    <property type="component" value="Unassembled WGS sequence"/>
</dbReference>
<sequence length="246" mass="27565">MELKDLSLTSTPKTKNYGLGKLQEKHTKSEINVNPSSKLKLDTQNKQLKDYEKMNRNITKRLTYEKTELSSVGATRSPSIVDPPNILQSKDEVMRLSDLDLHERLIKISKQVSSSPRIKQPKKDINSHDPNNNSNSLKNSKYSELDNVKENNGGTMPSARYKPYNDKIQSYKSKAITKSRSVVPEQSSTIDVTPSHITSSHITSPRVMSAPSITGILSVNKSLNASMNKKVTWKEPIEMQSVGILL</sequence>
<gene>
    <name evidence="2" type="ORF">OFUS_LOCUS7142</name>
</gene>
<evidence type="ECO:0000256" key="1">
    <source>
        <dbReference type="SAM" id="MobiDB-lite"/>
    </source>
</evidence>
<feature type="compositionally biased region" description="Low complexity" evidence="1">
    <location>
        <begin position="131"/>
        <end position="140"/>
    </location>
</feature>
<proteinExistence type="predicted"/>
<feature type="region of interest" description="Disordered" evidence="1">
    <location>
        <begin position="1"/>
        <end position="26"/>
    </location>
</feature>
<feature type="region of interest" description="Disordered" evidence="1">
    <location>
        <begin position="179"/>
        <end position="202"/>
    </location>
</feature>
<organism evidence="2 3">
    <name type="scientific">Owenia fusiformis</name>
    <name type="common">Polychaete worm</name>
    <dbReference type="NCBI Taxonomy" id="6347"/>
    <lineage>
        <taxon>Eukaryota</taxon>
        <taxon>Metazoa</taxon>
        <taxon>Spiralia</taxon>
        <taxon>Lophotrochozoa</taxon>
        <taxon>Annelida</taxon>
        <taxon>Polychaeta</taxon>
        <taxon>Sedentaria</taxon>
        <taxon>Canalipalpata</taxon>
        <taxon>Sabellida</taxon>
        <taxon>Oweniida</taxon>
        <taxon>Oweniidae</taxon>
        <taxon>Owenia</taxon>
    </lineage>
</organism>
<dbReference type="AlphaFoldDB" id="A0A8J1UT27"/>
<feature type="region of interest" description="Disordered" evidence="1">
    <location>
        <begin position="111"/>
        <end position="162"/>
    </location>
</feature>
<comment type="caution">
    <text evidence="2">The sequence shown here is derived from an EMBL/GenBank/DDBJ whole genome shotgun (WGS) entry which is preliminary data.</text>
</comment>
<reference evidence="2" key="1">
    <citation type="submission" date="2022-03" db="EMBL/GenBank/DDBJ databases">
        <authorList>
            <person name="Martin C."/>
        </authorList>
    </citation>
    <scope>NUCLEOTIDE SEQUENCE</scope>
</reference>
<name>A0A8J1UT27_OWEFU</name>
<evidence type="ECO:0000313" key="2">
    <source>
        <dbReference type="EMBL" id="CAH1780448.1"/>
    </source>
</evidence>
<feature type="compositionally biased region" description="Low complexity" evidence="1">
    <location>
        <begin position="193"/>
        <end position="202"/>
    </location>
</feature>
<feature type="compositionally biased region" description="Polar residues" evidence="1">
    <location>
        <begin position="179"/>
        <end position="192"/>
    </location>
</feature>
<protein>
    <submittedName>
        <fullName evidence="2">Uncharacterized protein</fullName>
    </submittedName>
</protein>
<evidence type="ECO:0000313" key="3">
    <source>
        <dbReference type="Proteomes" id="UP000749559"/>
    </source>
</evidence>
<dbReference type="EMBL" id="CAIIXF020000003">
    <property type="protein sequence ID" value="CAH1780448.1"/>
    <property type="molecule type" value="Genomic_DNA"/>
</dbReference>
<keyword evidence="3" id="KW-1185">Reference proteome</keyword>
<accession>A0A8J1UT27</accession>